<dbReference type="SUPFAM" id="SSF51197">
    <property type="entry name" value="Clavaminate synthase-like"/>
    <property type="match status" value="1"/>
</dbReference>
<evidence type="ECO:0000256" key="19">
    <source>
        <dbReference type="PROSITE-ProRule" id="PRU00146"/>
    </source>
</evidence>
<dbReference type="EMBL" id="JBBPHU010000010">
    <property type="protein sequence ID" value="KAK7512946.1"/>
    <property type="molecule type" value="Genomic_DNA"/>
</dbReference>
<keyword evidence="11" id="KW-0223">Dioxygenase</keyword>
<feature type="compositionally biased region" description="Polar residues" evidence="20">
    <location>
        <begin position="1447"/>
        <end position="1462"/>
    </location>
</feature>
<comment type="function">
    <text evidence="2">Histone demethylase that specifically demethylates 'Lys-36' of histone H3, thereby playing a central role in histone code.</text>
</comment>
<comment type="subcellular location">
    <subcellularLocation>
        <location evidence="3">Nucleus</location>
    </subcellularLocation>
</comment>
<feature type="region of interest" description="Disordered" evidence="20">
    <location>
        <begin position="85"/>
        <end position="105"/>
    </location>
</feature>
<evidence type="ECO:0000256" key="17">
    <source>
        <dbReference type="ARBA" id="ARBA00031083"/>
    </source>
</evidence>
<comment type="cofactor">
    <cofactor evidence="1">
        <name>Fe(2+)</name>
        <dbReference type="ChEBI" id="CHEBI:29033"/>
    </cofactor>
</comment>
<dbReference type="Pfam" id="PF17811">
    <property type="entry name" value="JHD"/>
    <property type="match status" value="1"/>
</dbReference>
<feature type="compositionally biased region" description="Polar residues" evidence="20">
    <location>
        <begin position="1524"/>
        <end position="1539"/>
    </location>
</feature>
<feature type="compositionally biased region" description="Basic and acidic residues" evidence="20">
    <location>
        <begin position="428"/>
        <end position="446"/>
    </location>
</feature>
<keyword evidence="7" id="KW-0479">Metal-binding</keyword>
<organism evidence="23 24">
    <name type="scientific">Phyllosticta citriasiana</name>
    <dbReference type="NCBI Taxonomy" id="595635"/>
    <lineage>
        <taxon>Eukaryota</taxon>
        <taxon>Fungi</taxon>
        <taxon>Dikarya</taxon>
        <taxon>Ascomycota</taxon>
        <taxon>Pezizomycotina</taxon>
        <taxon>Dothideomycetes</taxon>
        <taxon>Dothideomycetes incertae sedis</taxon>
        <taxon>Botryosphaeriales</taxon>
        <taxon>Phyllostictaceae</taxon>
        <taxon>Phyllosticta</taxon>
    </lineage>
</organism>
<evidence type="ECO:0000256" key="12">
    <source>
        <dbReference type="ARBA" id="ARBA00023002"/>
    </source>
</evidence>
<keyword evidence="13" id="KW-0408">Iron</keyword>
<dbReference type="EC" id="1.14.11.27" evidence="5"/>
<feature type="compositionally biased region" description="Basic residues" evidence="20">
    <location>
        <begin position="374"/>
        <end position="389"/>
    </location>
</feature>
<evidence type="ECO:0000256" key="8">
    <source>
        <dbReference type="ARBA" id="ARBA00022771"/>
    </source>
</evidence>
<feature type="compositionally biased region" description="Polar residues" evidence="20">
    <location>
        <begin position="409"/>
        <end position="418"/>
    </location>
</feature>
<dbReference type="InterPro" id="IPR003347">
    <property type="entry name" value="JmjC_dom"/>
</dbReference>
<feature type="compositionally biased region" description="Polar residues" evidence="20">
    <location>
        <begin position="1556"/>
        <end position="1581"/>
    </location>
</feature>
<feature type="compositionally biased region" description="Polar residues" evidence="20">
    <location>
        <begin position="199"/>
        <end position="215"/>
    </location>
</feature>
<feature type="compositionally biased region" description="Polar residues" evidence="20">
    <location>
        <begin position="1497"/>
        <end position="1508"/>
    </location>
</feature>
<comment type="caution">
    <text evidence="23">The sequence shown here is derived from an EMBL/GenBank/DDBJ whole genome shotgun (WGS) entry which is preliminary data.</text>
</comment>
<feature type="compositionally biased region" description="Basic and acidic residues" evidence="20">
    <location>
        <begin position="172"/>
        <end position="184"/>
    </location>
</feature>
<evidence type="ECO:0000313" key="23">
    <source>
        <dbReference type="EMBL" id="KAK7512946.1"/>
    </source>
</evidence>
<keyword evidence="15" id="KW-0804">Transcription</keyword>
<keyword evidence="12" id="KW-0560">Oxidoreductase</keyword>
<keyword evidence="24" id="KW-1185">Reference proteome</keyword>
<dbReference type="SMART" id="SM00558">
    <property type="entry name" value="JmjC"/>
    <property type="match status" value="1"/>
</dbReference>
<dbReference type="SMART" id="SM00249">
    <property type="entry name" value="PHD"/>
    <property type="match status" value="1"/>
</dbReference>
<dbReference type="InterPro" id="IPR019787">
    <property type="entry name" value="Znf_PHD-finger"/>
</dbReference>
<dbReference type="PROSITE" id="PS50016">
    <property type="entry name" value="ZF_PHD_2"/>
    <property type="match status" value="1"/>
</dbReference>
<evidence type="ECO:0000256" key="1">
    <source>
        <dbReference type="ARBA" id="ARBA00001954"/>
    </source>
</evidence>
<proteinExistence type="inferred from homology"/>
<evidence type="ECO:0000256" key="2">
    <source>
        <dbReference type="ARBA" id="ARBA00003909"/>
    </source>
</evidence>
<feature type="domain" description="PHD-type" evidence="21">
    <location>
        <begin position="519"/>
        <end position="576"/>
    </location>
</feature>
<feature type="region of interest" description="Disordered" evidence="20">
    <location>
        <begin position="326"/>
        <end position="345"/>
    </location>
</feature>
<dbReference type="PROSITE" id="PS01359">
    <property type="entry name" value="ZF_PHD_1"/>
    <property type="match status" value="1"/>
</dbReference>
<dbReference type="Pfam" id="PF02373">
    <property type="entry name" value="JmjC"/>
    <property type="match status" value="1"/>
</dbReference>
<dbReference type="InterPro" id="IPR011011">
    <property type="entry name" value="Znf_FYVE_PHD"/>
</dbReference>
<feature type="domain" description="JmjC" evidence="22">
    <location>
        <begin position="767"/>
        <end position="925"/>
    </location>
</feature>
<evidence type="ECO:0000256" key="10">
    <source>
        <dbReference type="ARBA" id="ARBA00022853"/>
    </source>
</evidence>
<dbReference type="CDD" id="cd15517">
    <property type="entry name" value="PHD_TCF19_like"/>
    <property type="match status" value="1"/>
</dbReference>
<feature type="region of interest" description="Disordered" evidence="20">
    <location>
        <begin position="166"/>
        <end position="215"/>
    </location>
</feature>
<evidence type="ECO:0000313" key="24">
    <source>
        <dbReference type="Proteomes" id="UP001363622"/>
    </source>
</evidence>
<evidence type="ECO:0000256" key="3">
    <source>
        <dbReference type="ARBA" id="ARBA00004123"/>
    </source>
</evidence>
<dbReference type="InterPro" id="IPR001138">
    <property type="entry name" value="Zn2Cys6_DnaBD"/>
</dbReference>
<feature type="compositionally biased region" description="Basic and acidic residues" evidence="20">
    <location>
        <begin position="1483"/>
        <end position="1496"/>
    </location>
</feature>
<evidence type="ECO:0000256" key="9">
    <source>
        <dbReference type="ARBA" id="ARBA00022833"/>
    </source>
</evidence>
<feature type="region of interest" description="Disordered" evidence="20">
    <location>
        <begin position="125"/>
        <end position="151"/>
    </location>
</feature>
<dbReference type="InterPro" id="IPR019786">
    <property type="entry name" value="Zinc_finger_PHD-type_CS"/>
</dbReference>
<dbReference type="InterPro" id="IPR001965">
    <property type="entry name" value="Znf_PHD"/>
</dbReference>
<accession>A0ABR1KDU6</accession>
<dbReference type="InterPro" id="IPR041070">
    <property type="entry name" value="JHD"/>
</dbReference>
<comment type="catalytic activity">
    <reaction evidence="18">
        <text>N(6),N(6)-dimethyl-L-lysyl(36)-[histone H3] + 2 2-oxoglutarate + 2 O2 = L-lysyl(36)-[histone H3] + 2 formaldehyde + 2 succinate + 2 CO2</text>
        <dbReference type="Rhea" id="RHEA:42032"/>
        <dbReference type="Rhea" id="RHEA-COMP:9785"/>
        <dbReference type="Rhea" id="RHEA-COMP:9787"/>
        <dbReference type="ChEBI" id="CHEBI:15379"/>
        <dbReference type="ChEBI" id="CHEBI:16526"/>
        <dbReference type="ChEBI" id="CHEBI:16810"/>
        <dbReference type="ChEBI" id="CHEBI:16842"/>
        <dbReference type="ChEBI" id="CHEBI:29969"/>
        <dbReference type="ChEBI" id="CHEBI:30031"/>
        <dbReference type="ChEBI" id="CHEBI:61976"/>
        <dbReference type="EC" id="1.14.11.27"/>
    </reaction>
</comment>
<feature type="compositionally biased region" description="Basic residues" evidence="20">
    <location>
        <begin position="86"/>
        <end position="95"/>
    </location>
</feature>
<feature type="region of interest" description="Disordered" evidence="20">
    <location>
        <begin position="352"/>
        <end position="512"/>
    </location>
</feature>
<sequence length="1605" mass="176679">MKLHSFKQAPSDIPLPPRTPSPIHHLIEPLTPTYPTAHKDGPLSATHDLNAAASAAANHTSTLANGRGGQAKGLERNYNNIERAAHQSRHAHTRQNRGSSHGSPIDALADVASSLASSPVFAQPATNSLQPHASPRPTTRPFANGSRHVHTASDGQDYRYVQAQNHGYSHGNDLDERPSKRARSDAGNPQLYLQGTARPATSHNPSGNWPNNFGESVSGASHATYTSRSLNNLELDVAQSLLQLRSSGSRDQCNGSRKSMPVLDNHSSRDGFANWHGASLHGFDPSMQSFRPDSGLIDGHQARHRHSIVTYQPEPSLDATHAVEATTSVQQPPKTQTQTPPEDVPEIANTNKAIEKPPQIEGKKGKSHQGWPKGKPRGPRNKGANKKTAKVASKVTELAAVPPKEQGIDQLQSPQSLNGVPPGSASAERQDVQEVPRLEREPEIPHRPAPVQATTSTAKRRNSFPDGHGSDTANPTKDKLPLDRAASVPPDNSMLIKTTSSAEPESLPRPAPAPVEEEVTICAGCDFSRGPSTGQNDQWIGCNGCQGWYHFACAGFKNAKEVSSVDKFYCRACKPNFGPTTFVRKSKRAHTAVDYAGLNEGVLRTSEDEHEHHYIQPIKDGTYTFQPETFPRMRPELMTAEYFEKSGGFKEPVVIPACWNPRPDVPAADTKMAAAAPAGEDGGYDKFHDDVEYETAPDDGQDLLDMVIPADLTVRKVADLYGPEEKVEVIDVKSQEGEDKRWNMAKWAEYYEDEGEKPVRNVISLEFSQSRLGRLVRRPRVVRELDLQDAVWPQEETARGNFPKVQFYCLMSVADCYTDFHIDFGGSSVFYHIIKGNKTFFFIPPKKQHLKKYEEWCLSPAQNHTFLAHETKECYRVDLSEGDTMLIPSGWIHAVWTPANSLVIGGNFLTRLNYGMQIRVSEVEKNTKVARKFRYPHFQKILWYAILQYLQDDPLPPSVSQQFSEGKQFARATPIYLELDKFGHNSDPGPENYNARYYSKSELDGLLDLVSYIFRTVMISQGCLEGITHEVRNAVTRSIPKGHGEPLEIIKTFAMWAAWKRGNEDIPKWAHPDAELPDTGISGEKKLSHAALKRLERKSFIENYRTTAPERAQSARLRTKALEGDSAEAISSVKHTSSPKTSVLGPKRIACDACRKRRIRCKHKDEVSSPITPQTNAAGERRPSAPIVAVMMPSPLNPEASSPLNGIQPQIVNGHLPAAVVSEFPQSADIPEIRRRSKACLDCRRSKRRCIHDEHGNVDPVKAQELPVPRGRRRVSGGDEADGSKTSRPDNGLIFGQQGAYPPPEQEFAPDHQEMMAPSAYPQLPAEEPSDVLMVDAPPVETQPEPQPPVDAMSSVIDPMLENYSQFGTIDEEVDQIQVNGAHPADFSTTTEIHAPVSGDIALPSTENVHEVPIAPMAPMAPMVVSEQRPAIDGGPSQPVSPHVPNGVQQSSPLTDLGNSMSPERPPMEMLIDPALDSPLERRQSLRASRPVERYSETANSTRLSQPPKSRRTSSRTPAPAKSPSISGNSVKAPNTVTPARQRRNSNAVLEFFDTAPSSAGKTVSSEPKQRTLSQIESPEQNEASMRLIREMMAGDRGLRRRGSR</sequence>
<evidence type="ECO:0000256" key="5">
    <source>
        <dbReference type="ARBA" id="ARBA00013246"/>
    </source>
</evidence>
<keyword evidence="10" id="KW-0156">Chromatin regulator</keyword>
<evidence type="ECO:0000256" key="18">
    <source>
        <dbReference type="ARBA" id="ARBA00047915"/>
    </source>
</evidence>
<name>A0ABR1KDU6_9PEZI</name>
<feature type="region of interest" description="Disordered" evidence="20">
    <location>
        <begin position="1267"/>
        <end position="1309"/>
    </location>
</feature>
<feature type="region of interest" description="Disordered" evidence="20">
    <location>
        <begin position="1483"/>
        <end position="1581"/>
    </location>
</feature>
<feature type="region of interest" description="Disordered" evidence="20">
    <location>
        <begin position="1"/>
        <end position="20"/>
    </location>
</feature>
<evidence type="ECO:0000256" key="14">
    <source>
        <dbReference type="ARBA" id="ARBA00023015"/>
    </source>
</evidence>
<keyword evidence="9" id="KW-0862">Zinc</keyword>
<reference evidence="23 24" key="1">
    <citation type="submission" date="2024-04" db="EMBL/GenBank/DDBJ databases">
        <title>Phyllosticta paracitricarpa is synonymous to the EU quarantine fungus P. citricarpa based on phylogenomic analyses.</title>
        <authorList>
            <consortium name="Lawrence Berkeley National Laboratory"/>
            <person name="Van Ingen-Buijs V.A."/>
            <person name="Van Westerhoven A.C."/>
            <person name="Haridas S."/>
            <person name="Skiadas P."/>
            <person name="Martin F."/>
            <person name="Groenewald J.Z."/>
            <person name="Crous P.W."/>
            <person name="Seidl M.F."/>
        </authorList>
    </citation>
    <scope>NUCLEOTIDE SEQUENCE [LARGE SCALE GENOMIC DNA]</scope>
    <source>
        <strain evidence="23 24">CBS 123371</strain>
    </source>
</reference>
<protein>
    <recommendedName>
        <fullName evidence="6">JmjC domain-containing histone demethylation protein 1</fullName>
        <ecNumber evidence="5">1.14.11.27</ecNumber>
    </recommendedName>
    <alternativeName>
        <fullName evidence="17">[Histone-H3]-lysine-36 demethylase 1</fullName>
    </alternativeName>
</protein>
<evidence type="ECO:0000256" key="20">
    <source>
        <dbReference type="SAM" id="MobiDB-lite"/>
    </source>
</evidence>
<comment type="similarity">
    <text evidence="4">Belongs to the JHDM1 histone demethylase family.</text>
</comment>
<feature type="compositionally biased region" description="Low complexity" evidence="20">
    <location>
        <begin position="326"/>
        <end position="341"/>
    </location>
</feature>
<dbReference type="PANTHER" id="PTHR23123">
    <property type="entry name" value="PHD/F-BOX CONTAINING PROTEIN"/>
    <property type="match status" value="1"/>
</dbReference>
<dbReference type="CDD" id="cd00067">
    <property type="entry name" value="GAL4"/>
    <property type="match status" value="1"/>
</dbReference>
<evidence type="ECO:0000256" key="7">
    <source>
        <dbReference type="ARBA" id="ARBA00022723"/>
    </source>
</evidence>
<dbReference type="Pfam" id="PF00628">
    <property type="entry name" value="PHD"/>
    <property type="match status" value="1"/>
</dbReference>
<gene>
    <name evidence="23" type="ORF">IWZ03DRAFT_430905</name>
</gene>
<evidence type="ECO:0000256" key="15">
    <source>
        <dbReference type="ARBA" id="ARBA00023163"/>
    </source>
</evidence>
<dbReference type="InterPro" id="IPR050690">
    <property type="entry name" value="JHDM1_Histone_Demethylase"/>
</dbReference>
<evidence type="ECO:0000256" key="11">
    <source>
        <dbReference type="ARBA" id="ARBA00022964"/>
    </source>
</evidence>
<keyword evidence="8 19" id="KW-0863">Zinc-finger</keyword>
<evidence type="ECO:0000256" key="4">
    <source>
        <dbReference type="ARBA" id="ARBA00008037"/>
    </source>
</evidence>
<evidence type="ECO:0000259" key="22">
    <source>
        <dbReference type="PROSITE" id="PS51184"/>
    </source>
</evidence>
<dbReference type="Gene3D" id="2.60.120.650">
    <property type="entry name" value="Cupin"/>
    <property type="match status" value="2"/>
</dbReference>
<evidence type="ECO:0000256" key="16">
    <source>
        <dbReference type="ARBA" id="ARBA00023242"/>
    </source>
</evidence>
<keyword evidence="16" id="KW-0539">Nucleus</keyword>
<feature type="region of interest" description="Disordered" evidence="20">
    <location>
        <begin position="1429"/>
        <end position="1471"/>
    </location>
</feature>
<dbReference type="SUPFAM" id="SSF57903">
    <property type="entry name" value="FYVE/PHD zinc finger"/>
    <property type="match status" value="1"/>
</dbReference>
<dbReference type="Proteomes" id="UP001363622">
    <property type="component" value="Unassembled WGS sequence"/>
</dbReference>
<dbReference type="PROSITE" id="PS51184">
    <property type="entry name" value="JMJC"/>
    <property type="match status" value="1"/>
</dbReference>
<keyword evidence="14" id="KW-0805">Transcription regulation</keyword>
<evidence type="ECO:0000256" key="13">
    <source>
        <dbReference type="ARBA" id="ARBA00023004"/>
    </source>
</evidence>
<evidence type="ECO:0000259" key="21">
    <source>
        <dbReference type="PROSITE" id="PS50016"/>
    </source>
</evidence>
<evidence type="ECO:0000256" key="6">
    <source>
        <dbReference type="ARBA" id="ARBA00015153"/>
    </source>
</evidence>